<organism evidence="1 3">
    <name type="scientific">Rotaria magnacalcarata</name>
    <dbReference type="NCBI Taxonomy" id="392030"/>
    <lineage>
        <taxon>Eukaryota</taxon>
        <taxon>Metazoa</taxon>
        <taxon>Spiralia</taxon>
        <taxon>Gnathifera</taxon>
        <taxon>Rotifera</taxon>
        <taxon>Eurotatoria</taxon>
        <taxon>Bdelloidea</taxon>
        <taxon>Philodinida</taxon>
        <taxon>Philodinidae</taxon>
        <taxon>Rotaria</taxon>
    </lineage>
</organism>
<dbReference type="EMBL" id="CAJNRF010013635">
    <property type="protein sequence ID" value="CAF2150600.1"/>
    <property type="molecule type" value="Genomic_DNA"/>
</dbReference>
<evidence type="ECO:0000313" key="2">
    <source>
        <dbReference type="EMBL" id="CAF2150600.1"/>
    </source>
</evidence>
<evidence type="ECO:0000313" key="1">
    <source>
        <dbReference type="EMBL" id="CAF2052498.1"/>
    </source>
</evidence>
<accession>A0A816PUE2</accession>
<proteinExistence type="predicted"/>
<comment type="caution">
    <text evidence="1">The sequence shown here is derived from an EMBL/GenBank/DDBJ whole genome shotgun (WGS) entry which is preliminary data.</text>
</comment>
<gene>
    <name evidence="2" type="ORF">WKI299_LOCUS30206</name>
    <name evidence="1" type="ORF">XDN619_LOCUS8807</name>
</gene>
<protein>
    <submittedName>
        <fullName evidence="1">Uncharacterized protein</fullName>
    </submittedName>
</protein>
<evidence type="ECO:0000313" key="3">
    <source>
        <dbReference type="Proteomes" id="UP000663887"/>
    </source>
</evidence>
<dbReference type="Proteomes" id="UP000663856">
    <property type="component" value="Unassembled WGS sequence"/>
</dbReference>
<dbReference type="AlphaFoldDB" id="A0A816PUE2"/>
<dbReference type="EMBL" id="CAJNRG010002900">
    <property type="protein sequence ID" value="CAF2052498.1"/>
    <property type="molecule type" value="Genomic_DNA"/>
</dbReference>
<dbReference type="Proteomes" id="UP000663887">
    <property type="component" value="Unassembled WGS sequence"/>
</dbReference>
<reference evidence="1" key="1">
    <citation type="submission" date="2021-02" db="EMBL/GenBank/DDBJ databases">
        <authorList>
            <person name="Nowell W R."/>
        </authorList>
    </citation>
    <scope>NUCLEOTIDE SEQUENCE</scope>
</reference>
<sequence>MLWNNDLRLNPALNIEEHVMVITNSIMLTTEEAVPTSTQKSKSYALSEASKSLITMKHQAYRRRKRTGNNIDKRQYYKSKILSSNSLRNDRDSLNKLMYSLCHKKCIQARFDLQFASSIAKVSSKLLHAT</sequence>
<name>A0A816PUE2_9BILA</name>